<evidence type="ECO:0000256" key="3">
    <source>
        <dbReference type="ARBA" id="ARBA00023237"/>
    </source>
</evidence>
<evidence type="ECO:0000256" key="1">
    <source>
        <dbReference type="ARBA" id="ARBA00022729"/>
    </source>
</evidence>
<protein>
    <submittedName>
        <fullName evidence="7">Outer membrane protein assembly factor BamD</fullName>
    </submittedName>
</protein>
<dbReference type="Pfam" id="PF13525">
    <property type="entry name" value="YfiO"/>
    <property type="match status" value="1"/>
</dbReference>
<keyword evidence="4" id="KW-0802">TPR repeat</keyword>
<organism evidence="7 8">
    <name type="scientific">Desulfosalsimonas propionicica</name>
    <dbReference type="NCBI Taxonomy" id="332175"/>
    <lineage>
        <taxon>Bacteria</taxon>
        <taxon>Pseudomonadati</taxon>
        <taxon>Thermodesulfobacteriota</taxon>
        <taxon>Desulfobacteria</taxon>
        <taxon>Desulfobacterales</taxon>
        <taxon>Desulfosalsimonadaceae</taxon>
        <taxon>Desulfosalsimonas</taxon>
    </lineage>
</organism>
<dbReference type="PANTHER" id="PTHR37423">
    <property type="entry name" value="SOLUBLE LYTIC MUREIN TRANSGLYCOSYLASE-RELATED"/>
    <property type="match status" value="1"/>
</dbReference>
<feature type="domain" description="Outer membrane lipoprotein BamD-like" evidence="6">
    <location>
        <begin position="44"/>
        <end position="223"/>
    </location>
</feature>
<evidence type="ECO:0000256" key="5">
    <source>
        <dbReference type="SAM" id="Phobius"/>
    </source>
</evidence>
<evidence type="ECO:0000313" key="7">
    <source>
        <dbReference type="EMBL" id="MBA2880295.1"/>
    </source>
</evidence>
<dbReference type="Proteomes" id="UP000525298">
    <property type="component" value="Unassembled WGS sequence"/>
</dbReference>
<reference evidence="7 8" key="1">
    <citation type="submission" date="2020-07" db="EMBL/GenBank/DDBJ databases">
        <title>Genomic Encyclopedia of Type Strains, Phase IV (KMG-IV): sequencing the most valuable type-strain genomes for metagenomic binning, comparative biology and taxonomic classification.</title>
        <authorList>
            <person name="Goeker M."/>
        </authorList>
    </citation>
    <scope>NUCLEOTIDE SEQUENCE [LARGE SCALE GENOMIC DNA]</scope>
    <source>
        <strain evidence="7 8">DSM 17721</strain>
    </source>
</reference>
<keyword evidence="5" id="KW-1133">Transmembrane helix</keyword>
<dbReference type="Gene3D" id="1.25.40.10">
    <property type="entry name" value="Tetratricopeptide repeat domain"/>
    <property type="match status" value="1"/>
</dbReference>
<keyword evidence="8" id="KW-1185">Reference proteome</keyword>
<dbReference type="NCBIfam" id="TIGR03302">
    <property type="entry name" value="OM_YfiO"/>
    <property type="match status" value="1"/>
</dbReference>
<dbReference type="InterPro" id="IPR017689">
    <property type="entry name" value="BamD"/>
</dbReference>
<feature type="repeat" description="TPR" evidence="4">
    <location>
        <begin position="83"/>
        <end position="116"/>
    </location>
</feature>
<gene>
    <name evidence="7" type="ORF">HNR65_000602</name>
</gene>
<evidence type="ECO:0000256" key="4">
    <source>
        <dbReference type="PROSITE-ProRule" id="PRU00339"/>
    </source>
</evidence>
<keyword evidence="3" id="KW-0998">Cell outer membrane</keyword>
<evidence type="ECO:0000256" key="2">
    <source>
        <dbReference type="ARBA" id="ARBA00023136"/>
    </source>
</evidence>
<accession>A0A7W0HJK8</accession>
<keyword evidence="2 5" id="KW-0472">Membrane</keyword>
<evidence type="ECO:0000259" key="6">
    <source>
        <dbReference type="Pfam" id="PF13525"/>
    </source>
</evidence>
<evidence type="ECO:0000313" key="8">
    <source>
        <dbReference type="Proteomes" id="UP000525298"/>
    </source>
</evidence>
<feature type="transmembrane region" description="Helical" evidence="5">
    <location>
        <begin position="20"/>
        <end position="39"/>
    </location>
</feature>
<dbReference type="RefSeq" id="WP_181549943.1">
    <property type="nucleotide sequence ID" value="NZ_JACDUS010000001.1"/>
</dbReference>
<keyword evidence="5" id="KW-0812">Transmembrane</keyword>
<proteinExistence type="inferred from homology"/>
<dbReference type="AlphaFoldDB" id="A0A7W0HJK8"/>
<sequence>MRQNKIESGPGAVQRPGIRILVLALVLALCASGCAGWFGKKEEKSAGELAEEGAASFEAEKYDKALKSYERLRDWYPYSPHAKEAKLRIADAHFHLGQYDQALQAYQQYEQLHPNDAQIPYATYQMGMCHYERLRSIDRTQVPTRNALEVFLRLQSRFPDSQWARDAGEKIEKCRRNLAGHEFYVGEFYFKSEQYLAAMNRFETVVTQYPQVTAYTDKARRYMDRCSRHLPGDAPGQTPTMDGWVQLPPIEVGWEGVN</sequence>
<dbReference type="PROSITE" id="PS50005">
    <property type="entry name" value="TPR"/>
    <property type="match status" value="1"/>
</dbReference>
<dbReference type="EMBL" id="JACDUS010000001">
    <property type="protein sequence ID" value="MBA2880295.1"/>
    <property type="molecule type" value="Genomic_DNA"/>
</dbReference>
<keyword evidence="1" id="KW-0732">Signal</keyword>
<dbReference type="PANTHER" id="PTHR37423:SF6">
    <property type="entry name" value="CELL DIVISION COORDINATOR CPOB"/>
    <property type="match status" value="1"/>
</dbReference>
<dbReference type="SUPFAM" id="SSF48452">
    <property type="entry name" value="TPR-like"/>
    <property type="match status" value="1"/>
</dbReference>
<dbReference type="InterPro" id="IPR019734">
    <property type="entry name" value="TPR_rpt"/>
</dbReference>
<dbReference type="InterPro" id="IPR039565">
    <property type="entry name" value="BamD-like"/>
</dbReference>
<dbReference type="InterPro" id="IPR011990">
    <property type="entry name" value="TPR-like_helical_dom_sf"/>
</dbReference>
<name>A0A7W0HJK8_9BACT</name>
<dbReference type="HAMAP" id="MF_00922">
    <property type="entry name" value="OM_assembly_BamD"/>
    <property type="match status" value="1"/>
</dbReference>
<comment type="caution">
    <text evidence="7">The sequence shown here is derived from an EMBL/GenBank/DDBJ whole genome shotgun (WGS) entry which is preliminary data.</text>
</comment>